<reference evidence="2 3" key="1">
    <citation type="submission" date="2023-09" db="EMBL/GenBank/DDBJ databases">
        <title>Microbacterium fusihabitans sp. nov., Microbacterium phycihabitans sp. nov., and Microbacterium cervinum sp. nov., isolated from dried seaweeds of beach.</title>
        <authorList>
            <person name="Lee S.D."/>
        </authorList>
    </citation>
    <scope>NUCLEOTIDE SEQUENCE [LARGE SCALE GENOMIC DNA]</scope>
    <source>
        <strain evidence="2 3">KSW2-21</strain>
    </source>
</reference>
<accession>A0ABU3S0A0</accession>
<organism evidence="2 3">
    <name type="scientific">Microbacterium algihabitans</name>
    <dbReference type="NCBI Taxonomy" id="3075992"/>
    <lineage>
        <taxon>Bacteria</taxon>
        <taxon>Bacillati</taxon>
        <taxon>Actinomycetota</taxon>
        <taxon>Actinomycetes</taxon>
        <taxon>Micrococcales</taxon>
        <taxon>Microbacteriaceae</taxon>
        <taxon>Microbacterium</taxon>
    </lineage>
</organism>
<dbReference type="RefSeq" id="WP_316002145.1">
    <property type="nucleotide sequence ID" value="NZ_JAWDIU010000008.1"/>
</dbReference>
<keyword evidence="3" id="KW-1185">Reference proteome</keyword>
<feature type="transmembrane region" description="Helical" evidence="1">
    <location>
        <begin position="59"/>
        <end position="80"/>
    </location>
</feature>
<proteinExistence type="predicted"/>
<evidence type="ECO:0000313" key="2">
    <source>
        <dbReference type="EMBL" id="MDU0328552.1"/>
    </source>
</evidence>
<dbReference type="Proteomes" id="UP001256673">
    <property type="component" value="Unassembled WGS sequence"/>
</dbReference>
<evidence type="ECO:0000256" key="1">
    <source>
        <dbReference type="SAM" id="Phobius"/>
    </source>
</evidence>
<evidence type="ECO:0000313" key="3">
    <source>
        <dbReference type="Proteomes" id="UP001256673"/>
    </source>
</evidence>
<name>A0ABU3S0A0_9MICO</name>
<comment type="caution">
    <text evidence="2">The sequence shown here is derived from an EMBL/GenBank/DDBJ whole genome shotgun (WGS) entry which is preliminary data.</text>
</comment>
<keyword evidence="1" id="KW-0812">Transmembrane</keyword>
<keyword evidence="1" id="KW-0472">Membrane</keyword>
<protein>
    <submittedName>
        <fullName evidence="2">Uncharacterized protein</fullName>
    </submittedName>
</protein>
<dbReference type="EMBL" id="JAWDIU010000008">
    <property type="protein sequence ID" value="MDU0328552.1"/>
    <property type="molecule type" value="Genomic_DNA"/>
</dbReference>
<sequence>MVRGKKVPLSAEDEVAAVRYAPLAVVLMTYQLANLVTLYTALGLMQVANLTSWDETSPITAFAAVFLIALVVVLAVVVPLQISYIRNARAFARSATVSRSTLATSEPASGELN</sequence>
<keyword evidence="1" id="KW-1133">Transmembrane helix</keyword>
<gene>
    <name evidence="2" type="ORF">RWH43_17465</name>
</gene>
<feature type="transmembrane region" description="Helical" evidence="1">
    <location>
        <begin position="20"/>
        <end position="39"/>
    </location>
</feature>